<evidence type="ECO:0008006" key="4">
    <source>
        <dbReference type="Google" id="ProtNLM"/>
    </source>
</evidence>
<evidence type="ECO:0000256" key="1">
    <source>
        <dbReference type="SAM" id="Phobius"/>
    </source>
</evidence>
<dbReference type="Gene3D" id="1.20.120.550">
    <property type="entry name" value="Membrane associated eicosanoid/glutathione metabolism-like domain"/>
    <property type="match status" value="1"/>
</dbReference>
<dbReference type="PANTHER" id="PTHR10250:SF15">
    <property type="entry name" value="MICROSOMAL GLUTATHIONE S-TRANSFERASE-RELATED"/>
    <property type="match status" value="1"/>
</dbReference>
<accession>F0ZDK3</accession>
<dbReference type="VEuPathDB" id="AmoebaDB:DICPUDRAFT_97058"/>
<dbReference type="InterPro" id="IPR050997">
    <property type="entry name" value="MAPEG"/>
</dbReference>
<evidence type="ECO:0000313" key="2">
    <source>
        <dbReference type="EMBL" id="EGC38014.1"/>
    </source>
</evidence>
<dbReference type="eggNOG" id="ENOG502RHV2">
    <property type="taxonomic scope" value="Eukaryota"/>
</dbReference>
<gene>
    <name evidence="2" type="ORF">DICPUDRAFT_97058</name>
</gene>
<dbReference type="GO" id="GO:0005635">
    <property type="term" value="C:nuclear envelope"/>
    <property type="evidence" value="ECO:0000318"/>
    <property type="project" value="GO_Central"/>
</dbReference>
<sequence length="155" mass="17316">MSSRIGNLNWIYPDYIVFPSVVASLGITLWTCQAYQLGVMRKKYNVAAPHVQGDPEFERVAHEYQNTSEGLGAIIPSTYMFSYFISPKWSLVLGGAWLFSKLMNCCPYCCKKEKESECVKDAHVIISHTSSFILLGGSMFGIAISLINRCKLLSS</sequence>
<dbReference type="AlphaFoldDB" id="F0ZDK3"/>
<dbReference type="GO" id="GO:0004364">
    <property type="term" value="F:glutathione transferase activity"/>
    <property type="evidence" value="ECO:0000318"/>
    <property type="project" value="GO_Central"/>
</dbReference>
<dbReference type="FunFam" id="1.20.120.550:FF:000014">
    <property type="entry name" value="Probable microsomal glutathione S-transferase"/>
    <property type="match status" value="1"/>
</dbReference>
<dbReference type="PANTHER" id="PTHR10250">
    <property type="entry name" value="MICROSOMAL GLUTATHIONE S-TRANSFERASE"/>
    <property type="match status" value="1"/>
</dbReference>
<reference evidence="3" key="1">
    <citation type="journal article" date="2011" name="Genome Biol.">
        <title>Comparative genomics of the social amoebae Dictyostelium discoideum and Dictyostelium purpureum.</title>
        <authorList>
            <consortium name="US DOE Joint Genome Institute (JGI-PGF)"/>
            <person name="Sucgang R."/>
            <person name="Kuo A."/>
            <person name="Tian X."/>
            <person name="Salerno W."/>
            <person name="Parikh A."/>
            <person name="Feasley C.L."/>
            <person name="Dalin E."/>
            <person name="Tu H."/>
            <person name="Huang E."/>
            <person name="Barry K."/>
            <person name="Lindquist E."/>
            <person name="Shapiro H."/>
            <person name="Bruce D."/>
            <person name="Schmutz J."/>
            <person name="Salamov A."/>
            <person name="Fey P."/>
            <person name="Gaudet P."/>
            <person name="Anjard C."/>
            <person name="Babu M.M."/>
            <person name="Basu S."/>
            <person name="Bushmanova Y."/>
            <person name="van der Wel H."/>
            <person name="Katoh-Kurasawa M."/>
            <person name="Dinh C."/>
            <person name="Coutinho P.M."/>
            <person name="Saito T."/>
            <person name="Elias M."/>
            <person name="Schaap P."/>
            <person name="Kay R.R."/>
            <person name="Henrissat B."/>
            <person name="Eichinger L."/>
            <person name="Rivero F."/>
            <person name="Putnam N.H."/>
            <person name="West C.M."/>
            <person name="Loomis W.F."/>
            <person name="Chisholm R.L."/>
            <person name="Shaulsky G."/>
            <person name="Strassmann J.E."/>
            <person name="Queller D.C."/>
            <person name="Kuspa A."/>
            <person name="Grigoriev I.V."/>
        </authorList>
    </citation>
    <scope>NUCLEOTIDE SEQUENCE [LARGE SCALE GENOMIC DNA]</scope>
    <source>
        <strain evidence="3">QSDP1</strain>
    </source>
</reference>
<dbReference type="GeneID" id="10503000"/>
<dbReference type="STRING" id="5786.F0ZDK3"/>
<name>F0ZDK3_DICPU</name>
<dbReference type="KEGG" id="dpp:DICPUDRAFT_97058"/>
<dbReference type="RefSeq" id="XP_003285498.1">
    <property type="nucleotide sequence ID" value="XM_003285450.1"/>
</dbReference>
<keyword evidence="1" id="KW-1133">Transmembrane helix</keyword>
<dbReference type="FunCoup" id="F0ZDK3">
    <property type="interactions" value="22"/>
</dbReference>
<dbReference type="InParanoid" id="F0ZDK3"/>
<feature type="transmembrane region" description="Helical" evidence="1">
    <location>
        <begin position="124"/>
        <end position="147"/>
    </location>
</feature>
<keyword evidence="3" id="KW-1185">Reference proteome</keyword>
<organism evidence="2 3">
    <name type="scientific">Dictyostelium purpureum</name>
    <name type="common">Slime mold</name>
    <dbReference type="NCBI Taxonomy" id="5786"/>
    <lineage>
        <taxon>Eukaryota</taxon>
        <taxon>Amoebozoa</taxon>
        <taxon>Evosea</taxon>
        <taxon>Eumycetozoa</taxon>
        <taxon>Dictyostelia</taxon>
        <taxon>Dictyosteliales</taxon>
        <taxon>Dictyosteliaceae</taxon>
        <taxon>Dictyostelium</taxon>
    </lineage>
</organism>
<dbReference type="InterPro" id="IPR023352">
    <property type="entry name" value="MAPEG-like_dom_sf"/>
</dbReference>
<protein>
    <recommendedName>
        <fullName evidence="4">MAPEG family protein</fullName>
    </recommendedName>
</protein>
<dbReference type="SUPFAM" id="SSF161084">
    <property type="entry name" value="MAPEG domain-like"/>
    <property type="match status" value="1"/>
</dbReference>
<proteinExistence type="predicted"/>
<dbReference type="EMBL" id="GL870986">
    <property type="protein sequence ID" value="EGC38014.1"/>
    <property type="molecule type" value="Genomic_DNA"/>
</dbReference>
<evidence type="ECO:0000313" key="3">
    <source>
        <dbReference type="Proteomes" id="UP000001064"/>
    </source>
</evidence>
<keyword evidence="1" id="KW-0472">Membrane</keyword>
<dbReference type="OMA" id="CCKKEKE"/>
<dbReference type="GO" id="GO:0004602">
    <property type="term" value="F:glutathione peroxidase activity"/>
    <property type="evidence" value="ECO:0000318"/>
    <property type="project" value="GO_Central"/>
</dbReference>
<keyword evidence="1" id="KW-0812">Transmembrane</keyword>
<dbReference type="OrthoDB" id="410651at2759"/>
<dbReference type="Proteomes" id="UP000001064">
    <property type="component" value="Unassembled WGS sequence"/>
</dbReference>
<feature type="transmembrane region" description="Helical" evidence="1">
    <location>
        <begin position="15"/>
        <end position="35"/>
    </location>
</feature>
<dbReference type="GO" id="GO:0005783">
    <property type="term" value="C:endoplasmic reticulum"/>
    <property type="evidence" value="ECO:0000318"/>
    <property type="project" value="GO_Central"/>
</dbReference>